<dbReference type="Pfam" id="PF13424">
    <property type="entry name" value="TPR_12"/>
    <property type="match status" value="3"/>
</dbReference>
<dbReference type="Gene3D" id="1.10.10.10">
    <property type="entry name" value="Winged helix-like DNA-binding domain superfamily/Winged helix DNA-binding domain"/>
    <property type="match status" value="2"/>
</dbReference>
<feature type="repeat" description="TPR" evidence="3">
    <location>
        <begin position="831"/>
        <end position="864"/>
    </location>
</feature>
<feature type="region of interest" description="Disordered" evidence="5">
    <location>
        <begin position="238"/>
        <end position="263"/>
    </location>
</feature>
<protein>
    <submittedName>
        <fullName evidence="7">Tetratricopeptide repeat protein</fullName>
    </submittedName>
</protein>
<dbReference type="InterPro" id="IPR003593">
    <property type="entry name" value="AAA+_ATPase"/>
</dbReference>
<dbReference type="PRINTS" id="PR00364">
    <property type="entry name" value="DISEASERSIST"/>
</dbReference>
<feature type="repeat" description="TPR" evidence="3">
    <location>
        <begin position="791"/>
        <end position="824"/>
    </location>
</feature>
<dbReference type="InterPro" id="IPR005158">
    <property type="entry name" value="BTAD"/>
</dbReference>
<evidence type="ECO:0000256" key="4">
    <source>
        <dbReference type="PROSITE-ProRule" id="PRU01091"/>
    </source>
</evidence>
<dbReference type="InterPro" id="IPR027417">
    <property type="entry name" value="P-loop_NTPase"/>
</dbReference>
<dbReference type="InterPro" id="IPR019734">
    <property type="entry name" value="TPR_rpt"/>
</dbReference>
<evidence type="ECO:0000313" key="7">
    <source>
        <dbReference type="EMBL" id="NDL58165.1"/>
    </source>
</evidence>
<dbReference type="SMART" id="SM01043">
    <property type="entry name" value="BTAD"/>
    <property type="match status" value="1"/>
</dbReference>
<evidence type="ECO:0000313" key="8">
    <source>
        <dbReference type="Proteomes" id="UP000460435"/>
    </source>
</evidence>
<keyword evidence="8" id="KW-1185">Reference proteome</keyword>
<dbReference type="SMART" id="SM00862">
    <property type="entry name" value="Trans_reg_C"/>
    <property type="match status" value="1"/>
</dbReference>
<accession>A0A7K3M4I9</accession>
<dbReference type="CDD" id="cd15831">
    <property type="entry name" value="BTAD"/>
    <property type="match status" value="1"/>
</dbReference>
<name>A0A7K3M4I9_9ACTN</name>
<dbReference type="GO" id="GO:0043531">
    <property type="term" value="F:ADP binding"/>
    <property type="evidence" value="ECO:0007669"/>
    <property type="project" value="InterPro"/>
</dbReference>
<feature type="repeat" description="TPR" evidence="3">
    <location>
        <begin position="948"/>
        <end position="981"/>
    </location>
</feature>
<dbReference type="Proteomes" id="UP000460435">
    <property type="component" value="Unassembled WGS sequence"/>
</dbReference>
<dbReference type="GO" id="GO:0000160">
    <property type="term" value="P:phosphorelay signal transduction system"/>
    <property type="evidence" value="ECO:0007669"/>
    <property type="project" value="InterPro"/>
</dbReference>
<dbReference type="RefSeq" id="WP_162450845.1">
    <property type="nucleotide sequence ID" value="NZ_WLZY01000004.1"/>
</dbReference>
<evidence type="ECO:0000256" key="5">
    <source>
        <dbReference type="SAM" id="MobiDB-lite"/>
    </source>
</evidence>
<dbReference type="SMART" id="SM00028">
    <property type="entry name" value="TPR"/>
    <property type="match status" value="7"/>
</dbReference>
<dbReference type="PROSITE" id="PS50293">
    <property type="entry name" value="TPR_REGION"/>
    <property type="match status" value="1"/>
</dbReference>
<dbReference type="Pfam" id="PF03704">
    <property type="entry name" value="BTAD"/>
    <property type="match status" value="1"/>
</dbReference>
<evidence type="ECO:0000256" key="3">
    <source>
        <dbReference type="PROSITE-ProRule" id="PRU00339"/>
    </source>
</evidence>
<feature type="domain" description="OmpR/PhoB-type" evidence="6">
    <location>
        <begin position="1"/>
        <end position="90"/>
    </location>
</feature>
<reference evidence="7 8" key="1">
    <citation type="submission" date="2019-11" db="EMBL/GenBank/DDBJ databases">
        <authorList>
            <person name="Li X.-J."/>
            <person name="Feng X.-M."/>
        </authorList>
    </citation>
    <scope>NUCLEOTIDE SEQUENCE [LARGE SCALE GENOMIC DNA]</scope>
    <source>
        <strain evidence="7 8">XMNu-373</strain>
    </source>
</reference>
<evidence type="ECO:0000256" key="2">
    <source>
        <dbReference type="ARBA" id="ARBA00023125"/>
    </source>
</evidence>
<dbReference type="PROSITE" id="PS50005">
    <property type="entry name" value="TPR"/>
    <property type="match status" value="3"/>
</dbReference>
<feature type="compositionally biased region" description="Polar residues" evidence="5">
    <location>
        <begin position="238"/>
        <end position="255"/>
    </location>
</feature>
<dbReference type="SUPFAM" id="SSF48452">
    <property type="entry name" value="TPR-like"/>
    <property type="match status" value="3"/>
</dbReference>
<sequence length="999" mass="110798">MQFEVLGPIRLRDNGEEVPVSGLLRQTVLAVLLARANQPVAVDTLLGALWGEQPEPRGHQKLQLHIYKLRRMLDRPERLSYSSAGYCLEVMPGELDSERFCTLIDEAGDVADQDPARCAELTRKALSLWRGTPYQGLDVTDLAAEIERLADVRLVALEELYAAELRCGRNAGIVGELSDLVRRHPLRERFHALLMTALYQGGRPADALAAYHGARHVLVEELGLEPGAELRQIEQQILTGESIRPGTTGSPTTERPAQLPHSPGTFVGRAAELAELDRIAAGEFDEPARIVTITGTAGVGKTTLAVRWAHQMSERFPDGQLYIDLRGYGPDEPMAPNDALARFLRDLGVEGTSVPQDLTERAARFRTLADQRRILIVLDNAVTADQVRPLLPGTPTCFVLVTSRDSLAGLTVREGARRLDLDRMTGDDASRLLNELLDERRNADPEATAQLVERCARLPLALRIAAERIGERRGVGVADLIAELDDEQAQLDLFDAGDAHTSVRSVFSWSYRELSPESARLFRMFGLHPGYDLDAHALTALMGTEDLRATRRLLDELVRARLVDETREGRYQPHDLLLAYAAELAGEVDDEESRQTAITRLFDYYLQVAWTAVDVIAPQHVEMRPAVTKHPVTGPVLSTYQAALQWLETERQNLLSAADRATEYGISTYAIDMSAVLWRFLDVGWHVDDAHRLHTRALVAAREHADRVGEALALRALGLANHRMDRYETAAGHLRQALALQEELGDPQLLATTLNYLGATCHYIGATTEAIQHLERSIDLYGKLGNQFLQTKPLTNLGRIHHRLGRYEEAFQSLERAVEIDEQFGSSPSQAYILLNLAGLHRDAGNYDDALRYAQRVLNLARASEIHGLEGQALEHLGAVHRLLGDYETAEHHHHEALASARDNESRAQALNGLGLAHAARGASAEAIRYHHDALAVASDFGLRYELARSHNGLGDAHSTLGETEKALQHWQAALDIYQELHALESRVVREKLNLSRDH</sequence>
<dbReference type="PANTHER" id="PTHR47691">
    <property type="entry name" value="REGULATOR-RELATED"/>
    <property type="match status" value="1"/>
</dbReference>
<dbReference type="PROSITE" id="PS51755">
    <property type="entry name" value="OMPR_PHOB"/>
    <property type="match status" value="1"/>
</dbReference>
<gene>
    <name evidence="7" type="ORF">F7O44_13885</name>
</gene>
<dbReference type="InterPro" id="IPR016032">
    <property type="entry name" value="Sig_transdc_resp-reg_C-effctor"/>
</dbReference>
<dbReference type="InterPro" id="IPR036388">
    <property type="entry name" value="WH-like_DNA-bd_sf"/>
</dbReference>
<dbReference type="PANTHER" id="PTHR47691:SF3">
    <property type="entry name" value="HTH-TYPE TRANSCRIPTIONAL REGULATOR RV0890C-RELATED"/>
    <property type="match status" value="1"/>
</dbReference>
<comment type="similarity">
    <text evidence="1">Belongs to the AfsR/DnrI/RedD regulatory family.</text>
</comment>
<feature type="DNA-binding region" description="OmpR/PhoB-type" evidence="4">
    <location>
        <begin position="1"/>
        <end position="90"/>
    </location>
</feature>
<evidence type="ECO:0000256" key="1">
    <source>
        <dbReference type="ARBA" id="ARBA00005820"/>
    </source>
</evidence>
<dbReference type="SUPFAM" id="SSF52540">
    <property type="entry name" value="P-loop containing nucleoside triphosphate hydrolases"/>
    <property type="match status" value="1"/>
</dbReference>
<dbReference type="InterPro" id="IPR011990">
    <property type="entry name" value="TPR-like_helical_dom_sf"/>
</dbReference>
<dbReference type="InterPro" id="IPR049945">
    <property type="entry name" value="AAA_22"/>
</dbReference>
<dbReference type="AlphaFoldDB" id="A0A7K3M4I9"/>
<organism evidence="7 8">
    <name type="scientific">Phytoactinopolyspora mesophila</name>
    <dbReference type="NCBI Taxonomy" id="2650750"/>
    <lineage>
        <taxon>Bacteria</taxon>
        <taxon>Bacillati</taxon>
        <taxon>Actinomycetota</taxon>
        <taxon>Actinomycetes</taxon>
        <taxon>Jiangellales</taxon>
        <taxon>Jiangellaceae</taxon>
        <taxon>Phytoactinopolyspora</taxon>
    </lineage>
</organism>
<dbReference type="GO" id="GO:0003677">
    <property type="term" value="F:DNA binding"/>
    <property type="evidence" value="ECO:0007669"/>
    <property type="project" value="UniProtKB-UniRule"/>
</dbReference>
<dbReference type="SUPFAM" id="SSF46894">
    <property type="entry name" value="C-terminal effector domain of the bipartite response regulators"/>
    <property type="match status" value="1"/>
</dbReference>
<dbReference type="EMBL" id="WLZY01000004">
    <property type="protein sequence ID" value="NDL58165.1"/>
    <property type="molecule type" value="Genomic_DNA"/>
</dbReference>
<dbReference type="Gene3D" id="3.40.50.300">
    <property type="entry name" value="P-loop containing nucleotide triphosphate hydrolases"/>
    <property type="match status" value="1"/>
</dbReference>
<proteinExistence type="inferred from homology"/>
<keyword evidence="3" id="KW-0802">TPR repeat</keyword>
<evidence type="ECO:0000259" key="6">
    <source>
        <dbReference type="PROSITE" id="PS51755"/>
    </source>
</evidence>
<dbReference type="Pfam" id="PF13401">
    <property type="entry name" value="AAA_22"/>
    <property type="match status" value="1"/>
</dbReference>
<dbReference type="SMART" id="SM00382">
    <property type="entry name" value="AAA"/>
    <property type="match status" value="1"/>
</dbReference>
<dbReference type="Gene3D" id="1.25.40.10">
    <property type="entry name" value="Tetratricopeptide repeat domain"/>
    <property type="match status" value="3"/>
</dbReference>
<keyword evidence="2 4" id="KW-0238">DNA-binding</keyword>
<dbReference type="InterPro" id="IPR001867">
    <property type="entry name" value="OmpR/PhoB-type_DNA-bd"/>
</dbReference>
<comment type="caution">
    <text evidence="7">The sequence shown here is derived from an EMBL/GenBank/DDBJ whole genome shotgun (WGS) entry which is preliminary data.</text>
</comment>
<dbReference type="Pfam" id="PF13374">
    <property type="entry name" value="TPR_10"/>
    <property type="match status" value="1"/>
</dbReference>
<dbReference type="GO" id="GO:0006355">
    <property type="term" value="P:regulation of DNA-templated transcription"/>
    <property type="evidence" value="ECO:0007669"/>
    <property type="project" value="InterPro"/>
</dbReference>